<dbReference type="AlphaFoldDB" id="A0A2T5FYX8"/>
<dbReference type="EMBL" id="NWBU01000006">
    <property type="protein sequence ID" value="PTQ11802.1"/>
    <property type="molecule type" value="Genomic_DNA"/>
</dbReference>
<dbReference type="SUPFAM" id="SSF51735">
    <property type="entry name" value="NAD(P)-binding Rossmann-fold domains"/>
    <property type="match status" value="1"/>
</dbReference>
<gene>
    <name evidence="2" type="ORF">CLG96_07700</name>
</gene>
<dbReference type="InterPro" id="IPR036291">
    <property type="entry name" value="NAD(P)-bd_dom_sf"/>
</dbReference>
<dbReference type="PANTHER" id="PTHR42760:SF40">
    <property type="entry name" value="3-OXOACYL-[ACYL-CARRIER-PROTEIN] REDUCTASE, CHLOROPLASTIC"/>
    <property type="match status" value="1"/>
</dbReference>
<name>A0A2T5FYX8_9SPHN</name>
<dbReference type="FunFam" id="3.40.50.720:FF:000084">
    <property type="entry name" value="Short-chain dehydrogenase reductase"/>
    <property type="match status" value="1"/>
</dbReference>
<evidence type="ECO:0000313" key="3">
    <source>
        <dbReference type="Proteomes" id="UP000244162"/>
    </source>
</evidence>
<dbReference type="Proteomes" id="UP000244162">
    <property type="component" value="Unassembled WGS sequence"/>
</dbReference>
<dbReference type="GO" id="GO:0016616">
    <property type="term" value="F:oxidoreductase activity, acting on the CH-OH group of donors, NAD or NADP as acceptor"/>
    <property type="evidence" value="ECO:0007669"/>
    <property type="project" value="TreeGrafter"/>
</dbReference>
<dbReference type="OrthoDB" id="9789398at2"/>
<comment type="caution">
    <text evidence="2">The sequence shown here is derived from an EMBL/GenBank/DDBJ whole genome shotgun (WGS) entry which is preliminary data.</text>
</comment>
<dbReference type="PRINTS" id="PR00080">
    <property type="entry name" value="SDRFAMILY"/>
</dbReference>
<dbReference type="Gene3D" id="3.40.50.720">
    <property type="entry name" value="NAD(P)-binding Rossmann-like Domain"/>
    <property type="match status" value="1"/>
</dbReference>
<dbReference type="RefSeq" id="WP_107967315.1">
    <property type="nucleotide sequence ID" value="NZ_NWBU01000006.1"/>
</dbReference>
<dbReference type="CDD" id="cd05233">
    <property type="entry name" value="SDR_c"/>
    <property type="match status" value="1"/>
</dbReference>
<dbReference type="PANTHER" id="PTHR42760">
    <property type="entry name" value="SHORT-CHAIN DEHYDROGENASES/REDUCTASES FAMILY MEMBER"/>
    <property type="match status" value="1"/>
</dbReference>
<dbReference type="InterPro" id="IPR002347">
    <property type="entry name" value="SDR_fam"/>
</dbReference>
<evidence type="ECO:0000313" key="2">
    <source>
        <dbReference type="EMBL" id="PTQ11802.1"/>
    </source>
</evidence>
<sequence length="261" mass="27781">MELKVASVEGLRILVTAGASSIGRAIAEAFVAAGSRVHICDIDAALLEQTLQEQPLLRGTLADVGSPQSLDRLFEDAAAWLGGFDVLVNNAGVGGPRALLENVAEDAWDDCIRVNLGGPFYCMKRVIPFMKAQRSGCILNISTSSARTGLPERSPYVASKAGLIALNANAARELGPWNIRCNAILPGVVDNPRGNALIERFGRDNSLSPDQARETFLRYVSMRSMIGMDEIAAMAVFLASPAARHVSGQAIGVCGNVEWES</sequence>
<comment type="similarity">
    <text evidence="1">Belongs to the short-chain dehydrogenases/reductases (SDR) family.</text>
</comment>
<protein>
    <submittedName>
        <fullName evidence="2">Short-chain dehydrogenase</fullName>
    </submittedName>
</protein>
<dbReference type="Pfam" id="PF13561">
    <property type="entry name" value="adh_short_C2"/>
    <property type="match status" value="1"/>
</dbReference>
<evidence type="ECO:0000256" key="1">
    <source>
        <dbReference type="ARBA" id="ARBA00006484"/>
    </source>
</evidence>
<reference evidence="2 3" key="1">
    <citation type="submission" date="2017-09" db="EMBL/GenBank/DDBJ databases">
        <title>Sphingomonas panjinensis sp.nov., isolated from oil-contaminated soil.</title>
        <authorList>
            <person name="Wang L."/>
            <person name="Chen L."/>
        </authorList>
    </citation>
    <scope>NUCLEOTIDE SEQUENCE [LARGE SCALE GENOMIC DNA]</scope>
    <source>
        <strain evidence="2 3">FW-11</strain>
    </source>
</reference>
<organism evidence="2 3">
    <name type="scientific">Sphingomonas oleivorans</name>
    <dbReference type="NCBI Taxonomy" id="1735121"/>
    <lineage>
        <taxon>Bacteria</taxon>
        <taxon>Pseudomonadati</taxon>
        <taxon>Pseudomonadota</taxon>
        <taxon>Alphaproteobacteria</taxon>
        <taxon>Sphingomonadales</taxon>
        <taxon>Sphingomonadaceae</taxon>
        <taxon>Sphingomonas</taxon>
    </lineage>
</organism>
<dbReference type="PRINTS" id="PR00081">
    <property type="entry name" value="GDHRDH"/>
</dbReference>
<accession>A0A2T5FYX8</accession>
<dbReference type="GO" id="GO:0030497">
    <property type="term" value="P:fatty acid elongation"/>
    <property type="evidence" value="ECO:0007669"/>
    <property type="project" value="TreeGrafter"/>
</dbReference>
<keyword evidence="3" id="KW-1185">Reference proteome</keyword>
<proteinExistence type="inferred from homology"/>